<reference evidence="3 4" key="1">
    <citation type="submission" date="2017-12" db="EMBL/GenBank/DDBJ databases">
        <authorList>
            <person name="Hurst M.R.H."/>
        </authorList>
    </citation>
    <scope>NUCLEOTIDE SEQUENCE [LARGE SCALE GENOMIC DNA]</scope>
    <source>
        <strain evidence="3 4">SY-3-19</strain>
    </source>
</reference>
<dbReference type="GO" id="GO:0016787">
    <property type="term" value="F:hydrolase activity"/>
    <property type="evidence" value="ECO:0007669"/>
    <property type="project" value="UniProtKB-KW"/>
</dbReference>
<gene>
    <name evidence="3" type="ORF">CW354_04125</name>
</gene>
<dbReference type="Gene3D" id="1.10.10.2520">
    <property type="entry name" value="Cell wall hydrolase SleB, domain 1"/>
    <property type="match status" value="1"/>
</dbReference>
<dbReference type="InterPro" id="IPR042047">
    <property type="entry name" value="SleB_dom1"/>
</dbReference>
<dbReference type="AlphaFoldDB" id="A0A2S7K9I7"/>
<dbReference type="Proteomes" id="UP000239504">
    <property type="component" value="Unassembled WGS sequence"/>
</dbReference>
<name>A0A2S7K9I7_9PROT</name>
<dbReference type="InterPro" id="IPR011105">
    <property type="entry name" value="Cell_wall_hydrolase_SleB"/>
</dbReference>
<accession>A0A2S7K9I7</accession>
<evidence type="ECO:0000256" key="1">
    <source>
        <dbReference type="SAM" id="MobiDB-lite"/>
    </source>
</evidence>
<feature type="domain" description="Cell wall hydrolase SleB" evidence="2">
    <location>
        <begin position="171"/>
        <end position="280"/>
    </location>
</feature>
<dbReference type="Pfam" id="PF07486">
    <property type="entry name" value="Hydrolase_2"/>
    <property type="match status" value="1"/>
</dbReference>
<evidence type="ECO:0000313" key="3">
    <source>
        <dbReference type="EMBL" id="PQA89141.1"/>
    </source>
</evidence>
<evidence type="ECO:0000313" key="4">
    <source>
        <dbReference type="Proteomes" id="UP000239504"/>
    </source>
</evidence>
<keyword evidence="3" id="KW-0378">Hydrolase</keyword>
<sequence>MRKRAPKARFLRHNEGYSSDATSKMRRRKVQDRRDIHGPAPKPALGLDVNWTLRSLMAAGLLSVCVVASAMSATVNASRAEEERKREAAIAEEAELVADLANYLAAETAATRQAMDDGPRLKPAMAMGDLIAAEDPTEGLASFDFTDLTVAKLDAEERKCLAQAIYYEARSEPRIGQLAVADVVLNRVKSPVYPNSICGVVFQGSERRTGCQFSFTCDGSMQARLNKRKWKEAQDLSGAVLAGVRAPVSRNATHYHASYVSPHWANTLTPTATIGTHKFYKFPSRRTVAAAPAAM</sequence>
<dbReference type="EMBL" id="PJCH01000003">
    <property type="protein sequence ID" value="PQA89141.1"/>
    <property type="molecule type" value="Genomic_DNA"/>
</dbReference>
<protein>
    <submittedName>
        <fullName evidence="3">Cell wall hydrolase</fullName>
    </submittedName>
</protein>
<comment type="caution">
    <text evidence="3">The sequence shown here is derived from an EMBL/GenBank/DDBJ whole genome shotgun (WGS) entry which is preliminary data.</text>
</comment>
<feature type="region of interest" description="Disordered" evidence="1">
    <location>
        <begin position="15"/>
        <end position="40"/>
    </location>
</feature>
<evidence type="ECO:0000259" key="2">
    <source>
        <dbReference type="Pfam" id="PF07486"/>
    </source>
</evidence>
<keyword evidence="4" id="KW-1185">Reference proteome</keyword>
<proteinExistence type="predicted"/>
<organism evidence="3 4">
    <name type="scientific">Hyphococcus luteus</name>
    <dbReference type="NCBI Taxonomy" id="2058213"/>
    <lineage>
        <taxon>Bacteria</taxon>
        <taxon>Pseudomonadati</taxon>
        <taxon>Pseudomonadota</taxon>
        <taxon>Alphaproteobacteria</taxon>
        <taxon>Parvularculales</taxon>
        <taxon>Parvularculaceae</taxon>
        <taxon>Hyphococcus</taxon>
    </lineage>
</organism>